<reference evidence="1" key="1">
    <citation type="submission" date="2022-10" db="EMBL/GenBank/DDBJ databases">
        <authorList>
            <person name="Chen Y."/>
            <person name="Dougan E. K."/>
            <person name="Chan C."/>
            <person name="Rhodes N."/>
            <person name="Thang M."/>
        </authorList>
    </citation>
    <scope>NUCLEOTIDE SEQUENCE</scope>
</reference>
<reference evidence="2" key="2">
    <citation type="submission" date="2024-04" db="EMBL/GenBank/DDBJ databases">
        <authorList>
            <person name="Chen Y."/>
            <person name="Shah S."/>
            <person name="Dougan E. K."/>
            <person name="Thang M."/>
            <person name="Chan C."/>
        </authorList>
    </citation>
    <scope>NUCLEOTIDE SEQUENCE [LARGE SCALE GENOMIC DNA]</scope>
</reference>
<evidence type="ECO:0000313" key="1">
    <source>
        <dbReference type="EMBL" id="CAI4000852.1"/>
    </source>
</evidence>
<protein>
    <submittedName>
        <fullName evidence="1">Uncharacterized protein</fullName>
    </submittedName>
</protein>
<dbReference type="EMBL" id="CAMXCT020002848">
    <property type="protein sequence ID" value="CAL1154227.1"/>
    <property type="molecule type" value="Genomic_DNA"/>
</dbReference>
<dbReference type="EMBL" id="CAMXCT010002848">
    <property type="protein sequence ID" value="CAI4000852.1"/>
    <property type="molecule type" value="Genomic_DNA"/>
</dbReference>
<evidence type="ECO:0000313" key="2">
    <source>
        <dbReference type="EMBL" id="CAL1154227.1"/>
    </source>
</evidence>
<dbReference type="Proteomes" id="UP001152797">
    <property type="component" value="Unassembled WGS sequence"/>
</dbReference>
<accession>A0A9P1G884</accession>
<proteinExistence type="predicted"/>
<dbReference type="AlphaFoldDB" id="A0A9P1G884"/>
<keyword evidence="3" id="KW-1185">Reference proteome</keyword>
<dbReference type="EMBL" id="CAMXCT030002848">
    <property type="protein sequence ID" value="CAL4788164.1"/>
    <property type="molecule type" value="Genomic_DNA"/>
</dbReference>
<organism evidence="1">
    <name type="scientific">Cladocopium goreaui</name>
    <dbReference type="NCBI Taxonomy" id="2562237"/>
    <lineage>
        <taxon>Eukaryota</taxon>
        <taxon>Sar</taxon>
        <taxon>Alveolata</taxon>
        <taxon>Dinophyceae</taxon>
        <taxon>Suessiales</taxon>
        <taxon>Symbiodiniaceae</taxon>
        <taxon>Cladocopium</taxon>
    </lineage>
</organism>
<comment type="caution">
    <text evidence="1">The sequence shown here is derived from an EMBL/GenBank/DDBJ whole genome shotgun (WGS) entry which is preliminary data.</text>
</comment>
<gene>
    <name evidence="1" type="ORF">C1SCF055_LOCUS26940</name>
</gene>
<evidence type="ECO:0000313" key="3">
    <source>
        <dbReference type="Proteomes" id="UP001152797"/>
    </source>
</evidence>
<name>A0A9P1G884_9DINO</name>
<sequence length="130" mass="14375">MKTSLGWRNSKKFCHLPPVGIRASANSPGIGGALSRRLLPSELQHLQLLRWELPNLFSPLSRKFKVLNDRGNFRGPKDVTLDAALVAHGYAACARALAQPGARLQAGHLFPLSQEYRMPFTVEICEAERA</sequence>